<feature type="compositionally biased region" description="Basic and acidic residues" evidence="2">
    <location>
        <begin position="501"/>
        <end position="510"/>
    </location>
</feature>
<evidence type="ECO:0000256" key="2">
    <source>
        <dbReference type="SAM" id="MobiDB-lite"/>
    </source>
</evidence>
<sequence>MAASADAEDASYDPSYEETPPPSDEGTAQRADAADDAPQPSERSFPPAAAEESYEDEGEDAAPLRDPPPLVSREEYVGGGLGGGADGGADLLTPLLLLLVLLLGVQALRKHKRAVLRAAVRLRPLRAPALRYLSSLPREVKTTDEGAAEERWGEEEQTLVFETPSAGEESEEIWSAEESEADAEAPAPSPPPPPREAKGRSAPLRRPREKPEAEPEDETDGGEEAAAEHADAVASCLSHLEGVLATGGVITLQSLRAARGGGWRHAAADGDFPSAPRPAAARPGADDEEMTLVGLQGAPPPFEARLPTADEEARWARLEAALQQRRERSSQQARAEKEEARAAARRRMREELLLMDARVEAAAEAADVKEAVGAAKWLVEYAYAHHLPEAVSKRQAAVEVSAARRLRFRAATAKAMRRLQARFAPEKNPLEVVGAERAVMAEEITKHAFCLATRLNSTAKDAVKQSPMFAADYGAEPQLGVMSAPARIEMDDDEEEGDEERDFRGGRHDEEEIEDAD</sequence>
<feature type="compositionally biased region" description="Basic and acidic residues" evidence="2">
    <location>
        <begin position="139"/>
        <end position="151"/>
    </location>
</feature>
<feature type="compositionally biased region" description="Acidic residues" evidence="2">
    <location>
        <begin position="214"/>
        <end position="225"/>
    </location>
</feature>
<reference evidence="3 4" key="1">
    <citation type="journal article" date="2024" name="Science">
        <title>Giant polyketide synthase enzymes in the biosynthesis of giant marine polyether toxins.</title>
        <authorList>
            <person name="Fallon T.R."/>
            <person name="Shende V.V."/>
            <person name="Wierzbicki I.H."/>
            <person name="Pendleton A.L."/>
            <person name="Watervoot N.F."/>
            <person name="Auber R.P."/>
            <person name="Gonzalez D.J."/>
            <person name="Wisecaver J.H."/>
            <person name="Moore B.S."/>
        </authorList>
    </citation>
    <scope>NUCLEOTIDE SEQUENCE [LARGE SCALE GENOMIC DNA]</scope>
    <source>
        <strain evidence="3 4">12B1</strain>
    </source>
</reference>
<organism evidence="3 4">
    <name type="scientific">Prymnesium parvum</name>
    <name type="common">Toxic golden alga</name>
    <dbReference type="NCBI Taxonomy" id="97485"/>
    <lineage>
        <taxon>Eukaryota</taxon>
        <taxon>Haptista</taxon>
        <taxon>Haptophyta</taxon>
        <taxon>Prymnesiophyceae</taxon>
        <taxon>Prymnesiales</taxon>
        <taxon>Prymnesiaceae</taxon>
        <taxon>Prymnesium</taxon>
    </lineage>
</organism>
<proteinExistence type="predicted"/>
<comment type="caution">
    <text evidence="3">The sequence shown here is derived from an EMBL/GenBank/DDBJ whole genome shotgun (WGS) entry which is preliminary data.</text>
</comment>
<feature type="coiled-coil region" evidence="1">
    <location>
        <begin position="318"/>
        <end position="350"/>
    </location>
</feature>
<keyword evidence="1" id="KW-0175">Coiled coil</keyword>
<feature type="region of interest" description="Disordered" evidence="2">
    <location>
        <begin position="1"/>
        <end position="78"/>
    </location>
</feature>
<feature type="compositionally biased region" description="Acidic residues" evidence="2">
    <location>
        <begin position="1"/>
        <end position="11"/>
    </location>
</feature>
<feature type="region of interest" description="Disordered" evidence="2">
    <location>
        <begin position="487"/>
        <end position="517"/>
    </location>
</feature>
<evidence type="ECO:0000256" key="1">
    <source>
        <dbReference type="SAM" id="Coils"/>
    </source>
</evidence>
<feature type="compositionally biased region" description="Acidic residues" evidence="2">
    <location>
        <begin position="490"/>
        <end position="500"/>
    </location>
</feature>
<dbReference type="EMBL" id="JBGBPQ010000003">
    <property type="protein sequence ID" value="KAL1527157.1"/>
    <property type="molecule type" value="Genomic_DNA"/>
</dbReference>
<accession>A0AB34K1P1</accession>
<dbReference type="AlphaFoldDB" id="A0AB34K1P1"/>
<evidence type="ECO:0000313" key="3">
    <source>
        <dbReference type="EMBL" id="KAL1527157.1"/>
    </source>
</evidence>
<keyword evidence="4" id="KW-1185">Reference proteome</keyword>
<evidence type="ECO:0000313" key="4">
    <source>
        <dbReference type="Proteomes" id="UP001515480"/>
    </source>
</evidence>
<feature type="region of interest" description="Disordered" evidence="2">
    <location>
        <begin position="139"/>
        <end position="230"/>
    </location>
</feature>
<name>A0AB34K1P1_PRYPA</name>
<protein>
    <submittedName>
        <fullName evidence="3">Uncharacterized protein</fullName>
    </submittedName>
</protein>
<dbReference type="Proteomes" id="UP001515480">
    <property type="component" value="Unassembled WGS sequence"/>
</dbReference>
<gene>
    <name evidence="3" type="ORF">AB1Y20_015837</name>
</gene>
<feature type="compositionally biased region" description="Acidic residues" evidence="2">
    <location>
        <begin position="168"/>
        <end position="183"/>
    </location>
</feature>